<feature type="non-terminal residue" evidence="2">
    <location>
        <position position="1"/>
    </location>
</feature>
<reference evidence="2 3" key="1">
    <citation type="submission" date="2015-01" db="EMBL/GenBank/DDBJ databases">
        <title>Evolution of Trichinella species and genotypes.</title>
        <authorList>
            <person name="Korhonen P.K."/>
            <person name="Edoardo P."/>
            <person name="Giuseppe L.R."/>
            <person name="Gasser R.B."/>
        </authorList>
    </citation>
    <scope>NUCLEOTIDE SEQUENCE [LARGE SCALE GENOMIC DNA]</scope>
    <source>
        <strain evidence="2">ISS1980</strain>
    </source>
</reference>
<dbReference type="Proteomes" id="UP000054843">
    <property type="component" value="Unassembled WGS sequence"/>
</dbReference>
<comment type="caution">
    <text evidence="2">The sequence shown here is derived from an EMBL/GenBank/DDBJ whole genome shotgun (WGS) entry which is preliminary data.</text>
</comment>
<evidence type="ECO:0000313" key="3">
    <source>
        <dbReference type="Proteomes" id="UP000054843"/>
    </source>
</evidence>
<evidence type="ECO:0000256" key="1">
    <source>
        <dbReference type="SAM" id="Phobius"/>
    </source>
</evidence>
<evidence type="ECO:0000313" key="2">
    <source>
        <dbReference type="EMBL" id="KRZ67425.1"/>
    </source>
</evidence>
<keyword evidence="1" id="KW-0472">Membrane</keyword>
<organism evidence="2 3">
    <name type="scientific">Trichinella papuae</name>
    <dbReference type="NCBI Taxonomy" id="268474"/>
    <lineage>
        <taxon>Eukaryota</taxon>
        <taxon>Metazoa</taxon>
        <taxon>Ecdysozoa</taxon>
        <taxon>Nematoda</taxon>
        <taxon>Enoplea</taxon>
        <taxon>Dorylaimia</taxon>
        <taxon>Trichinellida</taxon>
        <taxon>Trichinellidae</taxon>
        <taxon>Trichinella</taxon>
    </lineage>
</organism>
<dbReference type="AlphaFoldDB" id="A0A0V1M6J4"/>
<feature type="transmembrane region" description="Helical" evidence="1">
    <location>
        <begin position="39"/>
        <end position="72"/>
    </location>
</feature>
<proteinExistence type="predicted"/>
<dbReference type="EMBL" id="JYDO01000197">
    <property type="protein sequence ID" value="KRZ67425.1"/>
    <property type="molecule type" value="Genomic_DNA"/>
</dbReference>
<gene>
    <name evidence="2" type="ORF">T10_7411</name>
</gene>
<keyword evidence="3" id="KW-1185">Reference proteome</keyword>
<keyword evidence="1" id="KW-1133">Transmembrane helix</keyword>
<name>A0A0V1M6J4_9BILA</name>
<sequence length="160" mass="18559">LLIVDQCQYRLGSMNICLRGYVKRYGFAAKAHHKPQLLWYLQVGSIIIVNIAKFCLGFIFMRFFAFTVTIFLFAQRNEQYAQHSFTRNFMQIFGRVITEIIFSMTNVGFYLVAKLLALYLNSSYGSLLLMTMDCQVDKDKHFRHRILFNINQGSKAGKAA</sequence>
<protein>
    <submittedName>
        <fullName evidence="2">Uncharacterized protein</fullName>
    </submittedName>
</protein>
<keyword evidence="1" id="KW-0812">Transmembrane</keyword>
<accession>A0A0V1M6J4</accession>
<feature type="transmembrane region" description="Helical" evidence="1">
    <location>
        <begin position="92"/>
        <end position="112"/>
    </location>
</feature>